<evidence type="ECO:0000313" key="4">
    <source>
        <dbReference type="Proteomes" id="UP000823388"/>
    </source>
</evidence>
<feature type="domain" description="Protein kinase" evidence="2">
    <location>
        <begin position="195"/>
        <end position="507"/>
    </location>
</feature>
<dbReference type="PANTHER" id="PTHR27006">
    <property type="entry name" value="PROMASTIGOTE SURFACE ANTIGEN PROTEIN PSA"/>
    <property type="match status" value="1"/>
</dbReference>
<feature type="region of interest" description="Disordered" evidence="1">
    <location>
        <begin position="156"/>
        <end position="183"/>
    </location>
</feature>
<dbReference type="PANTHER" id="PTHR27006:SF598">
    <property type="entry name" value="CYSTEINE-RICH RECEPTOR-LIKE PROTEIN KINASE 25"/>
    <property type="match status" value="1"/>
</dbReference>
<reference evidence="3" key="1">
    <citation type="submission" date="2020-05" db="EMBL/GenBank/DDBJ databases">
        <title>WGS assembly of Panicum virgatum.</title>
        <authorList>
            <person name="Lovell J.T."/>
            <person name="Jenkins J."/>
            <person name="Shu S."/>
            <person name="Juenger T.E."/>
            <person name="Schmutz J."/>
        </authorList>
    </citation>
    <scope>NUCLEOTIDE SEQUENCE</scope>
    <source>
        <strain evidence="3">AP13</strain>
    </source>
</reference>
<evidence type="ECO:0000313" key="3">
    <source>
        <dbReference type="EMBL" id="KAG2558803.1"/>
    </source>
</evidence>
<dbReference type="InterPro" id="IPR008271">
    <property type="entry name" value="Ser/Thr_kinase_AS"/>
</dbReference>
<evidence type="ECO:0000256" key="1">
    <source>
        <dbReference type="SAM" id="MobiDB-lite"/>
    </source>
</evidence>
<accession>A0A8T0PAH1</accession>
<feature type="compositionally biased region" description="Basic and acidic residues" evidence="1">
    <location>
        <begin position="169"/>
        <end position="182"/>
    </location>
</feature>
<dbReference type="Gene3D" id="3.30.200.20">
    <property type="entry name" value="Phosphorylase Kinase, domain 1"/>
    <property type="match status" value="1"/>
</dbReference>
<dbReference type="SUPFAM" id="SSF56112">
    <property type="entry name" value="Protein kinase-like (PK-like)"/>
    <property type="match status" value="1"/>
</dbReference>
<name>A0A8T0PAH1_PANVG</name>
<dbReference type="AlphaFoldDB" id="A0A8T0PAH1"/>
<dbReference type="GO" id="GO:0005524">
    <property type="term" value="F:ATP binding"/>
    <property type="evidence" value="ECO:0007669"/>
    <property type="project" value="InterPro"/>
</dbReference>
<dbReference type="Gene3D" id="1.10.510.10">
    <property type="entry name" value="Transferase(Phosphotransferase) domain 1"/>
    <property type="match status" value="1"/>
</dbReference>
<dbReference type="Pfam" id="PF00069">
    <property type="entry name" value="Pkinase"/>
    <property type="match status" value="1"/>
</dbReference>
<sequence length="510" mass="58052">MATLVMKNAVIDVGSEINTELEKFKGNNQECRSICNFMETLCNDLRLLPPARIITENTSMHTTMESLKGTLERMATEAKNKCRVKAFKADDIARDLNLLRLEIIQNMLSSKDGAGCSTYSLLNQKIDQKSNKLLHKILEAIKALLVPLQHKVERQPVQPWRTTNSTEDASNKNKRETKKQGEETDYTWSDLQAAIASSKEKVKGSSSFVYKSVLHNNEEVAIKKFHGFNDSVKQRFIKELNIVSKLQQLNIVSKLQHRNLVKHLGHFYQNDETLVHKGGDFVVHKKHHLVFVSEYISNQSLIKVIKGDTHVEWPSLFRIIQGIAEGVRFLHTKSVVHLDLKPENMLLDRDFTPKIIKFGKAIVLKERPFTITPSIKDLLDKGDYMAPELSPDGLISKAWAYVMGVQLTEKCDVYSFGVILLETMSLVCKKGRRRPPPKRHEQWAKRLETSRDVFDQALVTDDSQRAQALSCVLIGMICCLQEPARRLSMEEVVDRLAAGLRMDVPAIPRR</sequence>
<evidence type="ECO:0000259" key="2">
    <source>
        <dbReference type="PROSITE" id="PS50011"/>
    </source>
</evidence>
<comment type="caution">
    <text evidence="3">The sequence shown here is derived from an EMBL/GenBank/DDBJ whole genome shotgun (WGS) entry which is preliminary data.</text>
</comment>
<dbReference type="EMBL" id="CM029052">
    <property type="protein sequence ID" value="KAG2558803.1"/>
    <property type="molecule type" value="Genomic_DNA"/>
</dbReference>
<dbReference type="SMART" id="SM00220">
    <property type="entry name" value="S_TKc"/>
    <property type="match status" value="1"/>
</dbReference>
<dbReference type="InterPro" id="IPR000719">
    <property type="entry name" value="Prot_kinase_dom"/>
</dbReference>
<protein>
    <recommendedName>
        <fullName evidence="2">Protein kinase domain-containing protein</fullName>
    </recommendedName>
</protein>
<dbReference type="Proteomes" id="UP000823388">
    <property type="component" value="Chromosome 8N"/>
</dbReference>
<dbReference type="GO" id="GO:0004672">
    <property type="term" value="F:protein kinase activity"/>
    <property type="evidence" value="ECO:0007669"/>
    <property type="project" value="InterPro"/>
</dbReference>
<dbReference type="PROSITE" id="PS50011">
    <property type="entry name" value="PROTEIN_KINASE_DOM"/>
    <property type="match status" value="1"/>
</dbReference>
<keyword evidence="4" id="KW-1185">Reference proteome</keyword>
<proteinExistence type="predicted"/>
<gene>
    <name evidence="3" type="ORF">PVAP13_8NG340200</name>
</gene>
<dbReference type="InterPro" id="IPR011009">
    <property type="entry name" value="Kinase-like_dom_sf"/>
</dbReference>
<dbReference type="PROSITE" id="PS00108">
    <property type="entry name" value="PROTEIN_KINASE_ST"/>
    <property type="match status" value="1"/>
</dbReference>
<organism evidence="3 4">
    <name type="scientific">Panicum virgatum</name>
    <name type="common">Blackwell switchgrass</name>
    <dbReference type="NCBI Taxonomy" id="38727"/>
    <lineage>
        <taxon>Eukaryota</taxon>
        <taxon>Viridiplantae</taxon>
        <taxon>Streptophyta</taxon>
        <taxon>Embryophyta</taxon>
        <taxon>Tracheophyta</taxon>
        <taxon>Spermatophyta</taxon>
        <taxon>Magnoliopsida</taxon>
        <taxon>Liliopsida</taxon>
        <taxon>Poales</taxon>
        <taxon>Poaceae</taxon>
        <taxon>PACMAD clade</taxon>
        <taxon>Panicoideae</taxon>
        <taxon>Panicodae</taxon>
        <taxon>Paniceae</taxon>
        <taxon>Panicinae</taxon>
        <taxon>Panicum</taxon>
        <taxon>Panicum sect. Hiantes</taxon>
    </lineage>
</organism>